<dbReference type="RefSeq" id="XP_043161757.1">
    <property type="nucleotide sequence ID" value="XM_043305822.1"/>
</dbReference>
<accession>A0A9P3BNP7</accession>
<organism evidence="2 3">
    <name type="scientific">Aspergillus pseudoviridinutans</name>
    <dbReference type="NCBI Taxonomy" id="1517512"/>
    <lineage>
        <taxon>Eukaryota</taxon>
        <taxon>Fungi</taxon>
        <taxon>Dikarya</taxon>
        <taxon>Ascomycota</taxon>
        <taxon>Pezizomycotina</taxon>
        <taxon>Eurotiomycetes</taxon>
        <taxon>Eurotiomycetidae</taxon>
        <taxon>Eurotiales</taxon>
        <taxon>Aspergillaceae</taxon>
        <taxon>Aspergillus</taxon>
        <taxon>Aspergillus subgen. Fumigati</taxon>
    </lineage>
</organism>
<protein>
    <submittedName>
        <fullName evidence="2">Uncharacterized protein</fullName>
    </submittedName>
</protein>
<evidence type="ECO:0000313" key="2">
    <source>
        <dbReference type="EMBL" id="GIJ91011.1"/>
    </source>
</evidence>
<evidence type="ECO:0000313" key="3">
    <source>
        <dbReference type="Proteomes" id="UP001043456"/>
    </source>
</evidence>
<dbReference type="GeneID" id="67008586"/>
<gene>
    <name evidence="2" type="ORF">Asppvi_009976</name>
</gene>
<evidence type="ECO:0000256" key="1">
    <source>
        <dbReference type="SAM" id="MobiDB-lite"/>
    </source>
</evidence>
<comment type="caution">
    <text evidence="2">The sequence shown here is derived from an EMBL/GenBank/DDBJ whole genome shotgun (WGS) entry which is preliminary data.</text>
</comment>
<proteinExistence type="predicted"/>
<dbReference type="EMBL" id="BHVY01000007">
    <property type="protein sequence ID" value="GIJ91011.1"/>
    <property type="molecule type" value="Genomic_DNA"/>
</dbReference>
<name>A0A9P3BNP7_9EURO</name>
<reference evidence="2 3" key="1">
    <citation type="submission" date="2018-10" db="EMBL/GenBank/DDBJ databases">
        <title>Pan-genome distribution and transcriptional activeness of fungal secondary metabolism genes in Aspergillus section Fumigati.</title>
        <authorList>
            <person name="Takahashi H."/>
            <person name="Umemura M."/>
            <person name="Ninomiya A."/>
            <person name="Kusuya Y."/>
            <person name="Urayama S."/>
            <person name="Shimizu M."/>
            <person name="Watanabe A."/>
            <person name="Kamei K."/>
            <person name="Yaguchi T."/>
            <person name="Hagiwara D."/>
        </authorList>
    </citation>
    <scope>NUCLEOTIDE SEQUENCE [LARGE SCALE GENOMIC DNA]</scope>
    <source>
        <strain evidence="2 3">IFM 55266</strain>
    </source>
</reference>
<dbReference type="AlphaFoldDB" id="A0A9P3BNP7"/>
<sequence>MMGPDSRSNAMVIVRHPQDEHLAGLDSLDFDPPFASDLPAASPPSIPEPTSTILSEPLTRITGELGPVSYFGSDVGQRDYGASW</sequence>
<keyword evidence="3" id="KW-1185">Reference proteome</keyword>
<feature type="region of interest" description="Disordered" evidence="1">
    <location>
        <begin position="23"/>
        <end position="52"/>
    </location>
</feature>
<dbReference type="Proteomes" id="UP001043456">
    <property type="component" value="Unassembled WGS sequence"/>
</dbReference>